<evidence type="ECO:0000313" key="2">
    <source>
        <dbReference type="EMBL" id="CEM30948.1"/>
    </source>
</evidence>
<sequence>MAEFGLSEQDLKDAQHLEKLYSFMKDNKNCAKCSSKGVTHINPSSGELVCGSCAPGVSGKRVGDTRFSDSEFAKIEKRYGKKGGSKEKPKAEKKKKVRSC</sequence>
<feature type="compositionally biased region" description="Basic and acidic residues" evidence="1">
    <location>
        <begin position="78"/>
        <end position="90"/>
    </location>
</feature>
<reference evidence="2" key="1">
    <citation type="submission" date="2014-11" db="EMBL/GenBank/DDBJ databases">
        <authorList>
            <person name="Otto D Thomas"/>
            <person name="Naeem Raeece"/>
        </authorList>
    </citation>
    <scope>NUCLEOTIDE SEQUENCE</scope>
</reference>
<organism evidence="2">
    <name type="scientific">Chromera velia CCMP2878</name>
    <dbReference type="NCBI Taxonomy" id="1169474"/>
    <lineage>
        <taxon>Eukaryota</taxon>
        <taxon>Sar</taxon>
        <taxon>Alveolata</taxon>
        <taxon>Colpodellida</taxon>
        <taxon>Chromeraceae</taxon>
        <taxon>Chromera</taxon>
    </lineage>
</organism>
<evidence type="ECO:0008006" key="3">
    <source>
        <dbReference type="Google" id="ProtNLM"/>
    </source>
</evidence>
<dbReference type="SUPFAM" id="SSF57863">
    <property type="entry name" value="ArfGap/RecO-like zinc finger"/>
    <property type="match status" value="1"/>
</dbReference>
<dbReference type="EMBL" id="CDMZ01001327">
    <property type="protein sequence ID" value="CEM30948.1"/>
    <property type="molecule type" value="Genomic_DNA"/>
</dbReference>
<evidence type="ECO:0000256" key="1">
    <source>
        <dbReference type="SAM" id="MobiDB-lite"/>
    </source>
</evidence>
<dbReference type="VEuPathDB" id="CryptoDB:Cvel_22421"/>
<accession>A0A0G4GLJ4</accession>
<feature type="region of interest" description="Disordered" evidence="1">
    <location>
        <begin position="78"/>
        <end position="100"/>
    </location>
</feature>
<protein>
    <recommendedName>
        <fullName evidence="3">Arf-GAP domain-containing protein</fullName>
    </recommendedName>
</protein>
<dbReference type="InterPro" id="IPR037278">
    <property type="entry name" value="ARFGAP/RecO"/>
</dbReference>
<dbReference type="PhylomeDB" id="A0A0G4GLJ4"/>
<feature type="compositionally biased region" description="Basic residues" evidence="1">
    <location>
        <begin position="91"/>
        <end position="100"/>
    </location>
</feature>
<name>A0A0G4GLJ4_9ALVE</name>
<dbReference type="AlphaFoldDB" id="A0A0G4GLJ4"/>
<proteinExistence type="predicted"/>
<gene>
    <name evidence="2" type="ORF">Cvel_22421</name>
</gene>